<dbReference type="PANTHER" id="PTHR47738:SF1">
    <property type="entry name" value="NITROGEN REGULATORY PROTEIN"/>
    <property type="match status" value="1"/>
</dbReference>
<evidence type="ECO:0000313" key="2">
    <source>
        <dbReference type="Proteomes" id="UP000352698"/>
    </source>
</evidence>
<accession>A0A449E5S3</accession>
<reference evidence="1 2" key="1">
    <citation type="submission" date="2019-05" db="EMBL/GenBank/DDBJ databases">
        <authorList>
            <consortium name="Pathogen Informatics"/>
        </authorList>
    </citation>
    <scope>NUCLEOTIDE SEQUENCE [LARGE SCALE GENOMIC DNA]</scope>
    <source>
        <strain evidence="1 2">NCTC12204</strain>
    </source>
</reference>
<dbReference type="EMBL" id="CABEEP010000001">
    <property type="protein sequence ID" value="VTQ59729.1"/>
    <property type="molecule type" value="Genomic_DNA"/>
</dbReference>
<comment type="caution">
    <text evidence="1">The sequence shown here is derived from an EMBL/GenBank/DDBJ whole genome shotgun (WGS) entry which is preliminary data.</text>
</comment>
<dbReference type="Pfam" id="PF00359">
    <property type="entry name" value="PTS_EIIA_2"/>
    <property type="match status" value="1"/>
</dbReference>
<name>A0A449E5S3_ENTHR</name>
<dbReference type="PANTHER" id="PTHR47738">
    <property type="entry name" value="PTS SYSTEM FRUCTOSE-LIKE EIIA COMPONENT-RELATED"/>
    <property type="match status" value="1"/>
</dbReference>
<dbReference type="InterPro" id="IPR051541">
    <property type="entry name" value="PTS_SugarTrans_NitroReg"/>
</dbReference>
<dbReference type="PROSITE" id="PS51094">
    <property type="entry name" value="PTS_EIIA_TYPE_2"/>
    <property type="match status" value="1"/>
</dbReference>
<dbReference type="AlphaFoldDB" id="A0A449E5S3"/>
<dbReference type="SUPFAM" id="SSF55804">
    <property type="entry name" value="Phoshotransferase/anion transport protein"/>
    <property type="match status" value="1"/>
</dbReference>
<dbReference type="RefSeq" id="WP_010738455.1">
    <property type="nucleotide sequence ID" value="NZ_CAACXU010000005.1"/>
</dbReference>
<evidence type="ECO:0000313" key="1">
    <source>
        <dbReference type="EMBL" id="VTQ59729.1"/>
    </source>
</evidence>
<dbReference type="Gene3D" id="3.40.930.10">
    <property type="entry name" value="Mannitol-specific EII, Chain A"/>
    <property type="match status" value="1"/>
</dbReference>
<dbReference type="GO" id="GO:0030295">
    <property type="term" value="F:protein kinase activator activity"/>
    <property type="evidence" value="ECO:0007669"/>
    <property type="project" value="TreeGrafter"/>
</dbReference>
<organism evidence="1 2">
    <name type="scientific">Enterococcus hirae</name>
    <dbReference type="NCBI Taxonomy" id="1354"/>
    <lineage>
        <taxon>Bacteria</taxon>
        <taxon>Bacillati</taxon>
        <taxon>Bacillota</taxon>
        <taxon>Bacilli</taxon>
        <taxon>Lactobacillales</taxon>
        <taxon>Enterococcaceae</taxon>
        <taxon>Enterococcus</taxon>
    </lineage>
</organism>
<protein>
    <submittedName>
        <fullName evidence="1">PTS system transporter subunit IIA</fullName>
    </submittedName>
</protein>
<dbReference type="InterPro" id="IPR016152">
    <property type="entry name" value="PTrfase/Anion_transptr"/>
</dbReference>
<dbReference type="InterPro" id="IPR002178">
    <property type="entry name" value="PTS_EIIA_type-2_dom"/>
</dbReference>
<dbReference type="Proteomes" id="UP000352698">
    <property type="component" value="Unassembled WGS sequence"/>
</dbReference>
<sequence length="146" mass="17027">MKDDWLEYVPPTVFHSRNEVYEWLAQQVDSEMGIKKEQIVQALLEREETGDIQIDEGVLLPHIENQLVKATKVIILPLEQRIANWNPAIQQVELILAVFLAPQEKIETKRQIANFMRLLADEQVIKTLKEGKRLETIDGNERRNDK</sequence>
<gene>
    <name evidence="1" type="ORF">NCTC12204_00457</name>
</gene>
<proteinExistence type="predicted"/>